<dbReference type="InterPro" id="IPR039425">
    <property type="entry name" value="RNA_pol_sigma-70-like"/>
</dbReference>
<dbReference type="AlphaFoldDB" id="A0A1M6JFC8"/>
<dbReference type="PROSITE" id="PS00622">
    <property type="entry name" value="HTH_LUXR_1"/>
    <property type="match status" value="1"/>
</dbReference>
<dbReference type="InterPro" id="IPR013325">
    <property type="entry name" value="RNA_pol_sigma_r2"/>
</dbReference>
<keyword evidence="2" id="KW-0805">Transcription regulation</keyword>
<dbReference type="Gene3D" id="1.10.10.10">
    <property type="entry name" value="Winged helix-like DNA-binding domain superfamily/Winged helix DNA-binding domain"/>
    <property type="match status" value="1"/>
</dbReference>
<proteinExistence type="inferred from homology"/>
<dbReference type="InterPro" id="IPR000792">
    <property type="entry name" value="Tscrpt_reg_LuxR_C"/>
</dbReference>
<dbReference type="NCBIfam" id="TIGR02937">
    <property type="entry name" value="sigma70-ECF"/>
    <property type="match status" value="1"/>
</dbReference>
<dbReference type="Gene3D" id="1.10.1740.10">
    <property type="match status" value="1"/>
</dbReference>
<dbReference type="SUPFAM" id="SSF88659">
    <property type="entry name" value="Sigma3 and sigma4 domains of RNA polymerase sigma factors"/>
    <property type="match status" value="1"/>
</dbReference>
<dbReference type="SUPFAM" id="SSF88946">
    <property type="entry name" value="Sigma2 domain of RNA polymerase sigma factors"/>
    <property type="match status" value="1"/>
</dbReference>
<evidence type="ECO:0000256" key="1">
    <source>
        <dbReference type="ARBA" id="ARBA00010641"/>
    </source>
</evidence>
<evidence type="ECO:0000256" key="3">
    <source>
        <dbReference type="ARBA" id="ARBA00023082"/>
    </source>
</evidence>
<dbReference type="Proteomes" id="UP000184301">
    <property type="component" value="Unassembled WGS sequence"/>
</dbReference>
<dbReference type="STRING" id="1121950.SAMN02745243_00624"/>
<dbReference type="CDD" id="cd06171">
    <property type="entry name" value="Sigma70_r4"/>
    <property type="match status" value="1"/>
</dbReference>
<dbReference type="InterPro" id="IPR014284">
    <property type="entry name" value="RNA_pol_sigma-70_dom"/>
</dbReference>
<dbReference type="OrthoDB" id="9784984at2"/>
<name>A0A1M6JFC8_9FIRM</name>
<dbReference type="Pfam" id="PF04542">
    <property type="entry name" value="Sigma70_r2"/>
    <property type="match status" value="1"/>
</dbReference>
<protein>
    <submittedName>
        <fullName evidence="8">RNA polymerase sigma-70 factor, ECF subfamily</fullName>
    </submittedName>
</protein>
<dbReference type="InterPro" id="IPR036388">
    <property type="entry name" value="WH-like_DNA-bd_sf"/>
</dbReference>
<dbReference type="GO" id="GO:0003677">
    <property type="term" value="F:DNA binding"/>
    <property type="evidence" value="ECO:0007669"/>
    <property type="project" value="UniProtKB-KW"/>
</dbReference>
<evidence type="ECO:0000313" key="9">
    <source>
        <dbReference type="Proteomes" id="UP000184301"/>
    </source>
</evidence>
<organism evidence="8 9">
    <name type="scientific">Hespellia stercorisuis DSM 15480</name>
    <dbReference type="NCBI Taxonomy" id="1121950"/>
    <lineage>
        <taxon>Bacteria</taxon>
        <taxon>Bacillati</taxon>
        <taxon>Bacillota</taxon>
        <taxon>Clostridia</taxon>
        <taxon>Lachnospirales</taxon>
        <taxon>Lachnospiraceae</taxon>
        <taxon>Hespellia</taxon>
    </lineage>
</organism>
<dbReference type="PANTHER" id="PTHR43133:SF8">
    <property type="entry name" value="RNA POLYMERASE SIGMA FACTOR HI_1459-RELATED"/>
    <property type="match status" value="1"/>
</dbReference>
<keyword evidence="9" id="KW-1185">Reference proteome</keyword>
<evidence type="ECO:0000313" key="8">
    <source>
        <dbReference type="EMBL" id="SHJ45427.1"/>
    </source>
</evidence>
<evidence type="ECO:0000256" key="6">
    <source>
        <dbReference type="SAM" id="MobiDB-lite"/>
    </source>
</evidence>
<dbReference type="GO" id="GO:0006352">
    <property type="term" value="P:DNA-templated transcription initiation"/>
    <property type="evidence" value="ECO:0007669"/>
    <property type="project" value="InterPro"/>
</dbReference>
<dbReference type="GO" id="GO:0016987">
    <property type="term" value="F:sigma factor activity"/>
    <property type="evidence" value="ECO:0007669"/>
    <property type="project" value="UniProtKB-KW"/>
</dbReference>
<dbReference type="RefSeq" id="WP_073104880.1">
    <property type="nucleotide sequence ID" value="NZ_FQZY01000009.1"/>
</dbReference>
<evidence type="ECO:0000259" key="7">
    <source>
        <dbReference type="PROSITE" id="PS00622"/>
    </source>
</evidence>
<dbReference type="Pfam" id="PF04545">
    <property type="entry name" value="Sigma70_r4"/>
    <property type="match status" value="1"/>
</dbReference>
<dbReference type="EMBL" id="FQZY01000009">
    <property type="protein sequence ID" value="SHJ45427.1"/>
    <property type="molecule type" value="Genomic_DNA"/>
</dbReference>
<keyword evidence="5" id="KW-0804">Transcription</keyword>
<keyword evidence="4" id="KW-0238">DNA-binding</keyword>
<sequence length="176" mass="20170">MFDYESSSEQVLVKRAKRGDRKAFAKLYEKIYIDLYRFAFYTLCGPQDAEDVVSEAVIAAFENIGKLKKTESFRSWMFTIVANKCRKKIRGYQEARDRESGDAGDMPEIGQEPDLAGNHDVHMAFSKLGEEEKLIISMTVLGGYNSREVGQMMNLNDNTVRSKRSRALEKMRQFLA</sequence>
<evidence type="ECO:0000256" key="5">
    <source>
        <dbReference type="ARBA" id="ARBA00023163"/>
    </source>
</evidence>
<accession>A0A1M6JFC8</accession>
<dbReference type="PANTHER" id="PTHR43133">
    <property type="entry name" value="RNA POLYMERASE ECF-TYPE SIGMA FACTO"/>
    <property type="match status" value="1"/>
</dbReference>
<reference evidence="8 9" key="1">
    <citation type="submission" date="2016-11" db="EMBL/GenBank/DDBJ databases">
        <authorList>
            <person name="Jaros S."/>
            <person name="Januszkiewicz K."/>
            <person name="Wedrychowicz H."/>
        </authorList>
    </citation>
    <scope>NUCLEOTIDE SEQUENCE [LARGE SCALE GENOMIC DNA]</scope>
    <source>
        <strain evidence="8 9">DSM 15480</strain>
    </source>
</reference>
<evidence type="ECO:0000256" key="2">
    <source>
        <dbReference type="ARBA" id="ARBA00023015"/>
    </source>
</evidence>
<dbReference type="InterPro" id="IPR013324">
    <property type="entry name" value="RNA_pol_sigma_r3/r4-like"/>
</dbReference>
<keyword evidence="3" id="KW-0731">Sigma factor</keyword>
<feature type="region of interest" description="Disordered" evidence="6">
    <location>
        <begin position="93"/>
        <end position="113"/>
    </location>
</feature>
<gene>
    <name evidence="8" type="ORF">SAMN02745243_00624</name>
</gene>
<feature type="domain" description="HTH luxR-type" evidence="7">
    <location>
        <begin position="143"/>
        <end position="170"/>
    </location>
</feature>
<dbReference type="InterPro" id="IPR007630">
    <property type="entry name" value="RNA_pol_sigma70_r4"/>
</dbReference>
<comment type="similarity">
    <text evidence="1">Belongs to the sigma-70 factor family. ECF subfamily.</text>
</comment>
<evidence type="ECO:0000256" key="4">
    <source>
        <dbReference type="ARBA" id="ARBA00023125"/>
    </source>
</evidence>
<dbReference type="InterPro" id="IPR007627">
    <property type="entry name" value="RNA_pol_sigma70_r2"/>
</dbReference>